<reference evidence="1" key="1">
    <citation type="submission" date="2020-04" db="EMBL/GenBank/DDBJ databases">
        <authorList>
            <person name="Alioto T."/>
            <person name="Alioto T."/>
            <person name="Gomez Garrido J."/>
        </authorList>
    </citation>
    <scope>NUCLEOTIDE SEQUENCE</scope>
    <source>
        <strain evidence="1">A484AB</strain>
    </source>
</reference>
<evidence type="ECO:0000313" key="1">
    <source>
        <dbReference type="EMBL" id="CAB4003622.1"/>
    </source>
</evidence>
<proteinExistence type="predicted"/>
<dbReference type="OrthoDB" id="10439322at2759"/>
<sequence length="272" mass="30834">MASLSCVFVFVLCVFAVEAFPNARRSGPEKAFVLYRMPSRCVEAPQNDICDLGYKIRYMGDKKFGDIVSLSFSSIKNMYQEFGYSDECIEKTMELLCRSAFPECKPNGRVDYGDQHGLIDQIHGKCGLSFSKKNFTTGIHKDPYASSFRFNCIHLAQDPQQKCPKPKYAVPSDQAKNYYGRILDVSRGMAKDKKHIPQECYQKAFKIFGCSYAFCSSDGKALLMKTSREDCEEIGTCLERNHAADDEAMKFVKETCPKYPSPDKNEEVSLPY</sequence>
<evidence type="ECO:0000313" key="2">
    <source>
        <dbReference type="Proteomes" id="UP001152795"/>
    </source>
</evidence>
<comment type="caution">
    <text evidence="1">The sequence shown here is derived from an EMBL/GenBank/DDBJ whole genome shotgun (WGS) entry which is preliminary data.</text>
</comment>
<dbReference type="AlphaFoldDB" id="A0A7D9ICG0"/>
<dbReference type="Proteomes" id="UP001152795">
    <property type="component" value="Unassembled WGS sequence"/>
</dbReference>
<dbReference type="EMBL" id="CACRXK020004682">
    <property type="protein sequence ID" value="CAB4003622.1"/>
    <property type="molecule type" value="Genomic_DNA"/>
</dbReference>
<gene>
    <name evidence="1" type="ORF">PACLA_8A055982</name>
</gene>
<organism evidence="1 2">
    <name type="scientific">Paramuricea clavata</name>
    <name type="common">Red gorgonian</name>
    <name type="synonym">Violescent sea-whip</name>
    <dbReference type="NCBI Taxonomy" id="317549"/>
    <lineage>
        <taxon>Eukaryota</taxon>
        <taxon>Metazoa</taxon>
        <taxon>Cnidaria</taxon>
        <taxon>Anthozoa</taxon>
        <taxon>Octocorallia</taxon>
        <taxon>Malacalcyonacea</taxon>
        <taxon>Plexauridae</taxon>
        <taxon>Paramuricea</taxon>
    </lineage>
</organism>
<name>A0A7D9ICG0_PARCT</name>
<protein>
    <submittedName>
        <fullName evidence="1">Uncharacterized protein</fullName>
    </submittedName>
</protein>
<accession>A0A7D9ICG0</accession>
<keyword evidence="2" id="KW-1185">Reference proteome</keyword>